<comment type="caution">
    <text evidence="2">The sequence shown here is derived from an EMBL/GenBank/DDBJ whole genome shotgun (WGS) entry which is preliminary data.</text>
</comment>
<dbReference type="PANTHER" id="PTHR14731">
    <property type="entry name" value="BRAIN AND ACUTE LEUKEMIA CYTOPLASMIC PROTEIN"/>
    <property type="match status" value="1"/>
</dbReference>
<dbReference type="EMBL" id="JAATIS010002524">
    <property type="protein sequence ID" value="KAG2464971.1"/>
    <property type="molecule type" value="Genomic_DNA"/>
</dbReference>
<feature type="non-terminal residue" evidence="2">
    <location>
        <position position="1"/>
    </location>
</feature>
<feature type="compositionally biased region" description="Polar residues" evidence="1">
    <location>
        <begin position="197"/>
        <end position="206"/>
    </location>
</feature>
<sequence length="327" mass="36108">MGCGGSRADAIEPRYYESWTRETESTWLTNTDTEPQMSTLTCGANGYSENGIHSIREHGALVTESSDDEMEAPPLFYVTPLPFTINTQPVIHWIQIKDPAISELVEAFKSLCISAATDSEMTEVGVTTSGIPPQAPQPESYQLYNSAREINCIQDLQESDPRYFSVRSDYSLWSRDVKADGLFPSPGPVKSSPVSANGDQTDTSVSAKGDQMETSHLAPGQPWVNRQVPQEVMSIGLSKTDMDCPDGVLPETWKKAQQLVKRLMTSLLDIIVYYVQKKECQGCNIDHPSQTRHTCLNRLLCRTLSEDSEDFLQILAETTGGESSGVL</sequence>
<feature type="region of interest" description="Disordered" evidence="1">
    <location>
        <begin position="184"/>
        <end position="221"/>
    </location>
</feature>
<dbReference type="AlphaFoldDB" id="A0A8X8BSR5"/>
<dbReference type="PANTHER" id="PTHR14731:SF0">
    <property type="entry name" value="BRAIN AND ACUTE LEUKEMIA CYTOPLASMIC PROTEIN"/>
    <property type="match status" value="1"/>
</dbReference>
<accession>A0A8X8BSR5</accession>
<proteinExistence type="predicted"/>
<feature type="non-terminal residue" evidence="2">
    <location>
        <position position="327"/>
    </location>
</feature>
<gene>
    <name evidence="2" type="primary">Baalc</name>
    <name evidence="2" type="ORF">GTO96_0009619</name>
</gene>
<evidence type="ECO:0000256" key="1">
    <source>
        <dbReference type="SAM" id="MobiDB-lite"/>
    </source>
</evidence>
<organism evidence="2 3">
    <name type="scientific">Polypterus senegalus</name>
    <name type="common">Senegal bichir</name>
    <dbReference type="NCBI Taxonomy" id="55291"/>
    <lineage>
        <taxon>Eukaryota</taxon>
        <taxon>Metazoa</taxon>
        <taxon>Chordata</taxon>
        <taxon>Craniata</taxon>
        <taxon>Vertebrata</taxon>
        <taxon>Euteleostomi</taxon>
        <taxon>Actinopterygii</taxon>
        <taxon>Polypteriformes</taxon>
        <taxon>Polypteridae</taxon>
        <taxon>Polypterus</taxon>
    </lineage>
</organism>
<dbReference type="Proteomes" id="UP000886611">
    <property type="component" value="Unassembled WGS sequence"/>
</dbReference>
<dbReference type="InterPro" id="IPR009728">
    <property type="entry name" value="BAALC"/>
</dbReference>
<protein>
    <submittedName>
        <fullName evidence="2">BAALC protein</fullName>
    </submittedName>
</protein>
<reference evidence="2 3" key="1">
    <citation type="journal article" date="2021" name="Cell">
        <title>Tracing the genetic footprints of vertebrate landing in non-teleost ray-finned fishes.</title>
        <authorList>
            <person name="Bi X."/>
            <person name="Wang K."/>
            <person name="Yang L."/>
            <person name="Pan H."/>
            <person name="Jiang H."/>
            <person name="Wei Q."/>
            <person name="Fang M."/>
            <person name="Yu H."/>
            <person name="Zhu C."/>
            <person name="Cai Y."/>
            <person name="He Y."/>
            <person name="Gan X."/>
            <person name="Zeng H."/>
            <person name="Yu D."/>
            <person name="Zhu Y."/>
            <person name="Jiang H."/>
            <person name="Qiu Q."/>
            <person name="Yang H."/>
            <person name="Zhang Y.E."/>
            <person name="Wang W."/>
            <person name="Zhu M."/>
            <person name="He S."/>
            <person name="Zhang G."/>
        </authorList>
    </citation>
    <scope>NUCLEOTIDE SEQUENCE [LARGE SCALE GENOMIC DNA]</scope>
    <source>
        <strain evidence="2">Bchr_013</strain>
    </source>
</reference>
<dbReference type="Pfam" id="PF06989">
    <property type="entry name" value="BAALC_N"/>
    <property type="match status" value="1"/>
</dbReference>
<evidence type="ECO:0000313" key="2">
    <source>
        <dbReference type="EMBL" id="KAG2464971.1"/>
    </source>
</evidence>
<evidence type="ECO:0000313" key="3">
    <source>
        <dbReference type="Proteomes" id="UP000886611"/>
    </source>
</evidence>
<dbReference type="GO" id="GO:0005737">
    <property type="term" value="C:cytoplasm"/>
    <property type="evidence" value="ECO:0007669"/>
    <property type="project" value="InterPro"/>
</dbReference>
<keyword evidence="3" id="KW-1185">Reference proteome</keyword>
<name>A0A8X8BSR5_POLSE</name>